<dbReference type="EMBL" id="MECQ01000001">
    <property type="protein sequence ID" value="ODV54843.1"/>
    <property type="molecule type" value="Genomic_DNA"/>
</dbReference>
<evidence type="ECO:0000313" key="1">
    <source>
        <dbReference type="EMBL" id="ODV54843.1"/>
    </source>
</evidence>
<reference evidence="1 2" key="1">
    <citation type="submission" date="2016-09" db="EMBL/GenBank/DDBJ databases">
        <title>Draft genome sequence of the soil isolate, Lysinibacillus fusiformis M5, a potential hypoxanthine producer.</title>
        <authorList>
            <person name="Gallegos-Monterrosa R."/>
            <person name="Maroti G."/>
            <person name="Balint B."/>
            <person name="Kovacs A.T."/>
        </authorList>
    </citation>
    <scope>NUCLEOTIDE SEQUENCE [LARGE SCALE GENOMIC DNA]</scope>
    <source>
        <strain evidence="1 2">M5</strain>
    </source>
</reference>
<sequence>MTEILMDTIQSFNEYLPRVAIGSQEIAGYLRTDQIASALKMVLEFSEGMSWLLEASELLKLNDIKVDIQIEKIREFLEEINSGLEMQDYVLVADIFEYEITPFFEEAIVIEVQPN</sequence>
<dbReference type="Proteomes" id="UP000094784">
    <property type="component" value="Unassembled WGS sequence"/>
</dbReference>
<proteinExistence type="predicted"/>
<gene>
    <name evidence="1" type="ORF">BG258_02515</name>
</gene>
<dbReference type="OrthoDB" id="1683192at2"/>
<name>A0A1E4R2Z9_9BACI</name>
<protein>
    <submittedName>
        <fullName evidence="1">Uncharacterized protein</fullName>
    </submittedName>
</protein>
<dbReference type="AlphaFoldDB" id="A0A1E4R2Z9"/>
<dbReference type="RefSeq" id="WP_069480073.1">
    <property type="nucleotide sequence ID" value="NZ_JBGOGZ010000001.1"/>
</dbReference>
<evidence type="ECO:0000313" key="2">
    <source>
        <dbReference type="Proteomes" id="UP000094784"/>
    </source>
</evidence>
<comment type="caution">
    <text evidence="1">The sequence shown here is derived from an EMBL/GenBank/DDBJ whole genome shotgun (WGS) entry which is preliminary data.</text>
</comment>
<organism evidence="1 2">
    <name type="scientific">Lysinibacillus fusiformis</name>
    <dbReference type="NCBI Taxonomy" id="28031"/>
    <lineage>
        <taxon>Bacteria</taxon>
        <taxon>Bacillati</taxon>
        <taxon>Bacillota</taxon>
        <taxon>Bacilli</taxon>
        <taxon>Bacillales</taxon>
        <taxon>Bacillaceae</taxon>
        <taxon>Lysinibacillus</taxon>
    </lineage>
</organism>
<accession>A0A1E4R2Z9</accession>